<keyword evidence="6 8" id="KW-1133">Transmembrane helix</keyword>
<feature type="domain" description="Sulfatase N-terminal" evidence="9">
    <location>
        <begin position="232"/>
        <end position="520"/>
    </location>
</feature>
<dbReference type="EC" id="2.7.-.-" evidence="11"/>
<feature type="transmembrane region" description="Helical" evidence="8">
    <location>
        <begin position="151"/>
        <end position="172"/>
    </location>
</feature>
<dbReference type="Pfam" id="PF08019">
    <property type="entry name" value="EptA_B_N"/>
    <property type="match status" value="1"/>
</dbReference>
<keyword evidence="5 8" id="KW-0812">Transmembrane</keyword>
<keyword evidence="7 8" id="KW-0472">Membrane</keyword>
<keyword evidence="4 11" id="KW-0808">Transferase</keyword>
<evidence type="ECO:0000259" key="9">
    <source>
        <dbReference type="Pfam" id="PF00884"/>
    </source>
</evidence>
<evidence type="ECO:0000256" key="7">
    <source>
        <dbReference type="ARBA" id="ARBA00023136"/>
    </source>
</evidence>
<evidence type="ECO:0000256" key="6">
    <source>
        <dbReference type="ARBA" id="ARBA00022989"/>
    </source>
</evidence>
<dbReference type="PANTHER" id="PTHR30443">
    <property type="entry name" value="INNER MEMBRANE PROTEIN"/>
    <property type="match status" value="1"/>
</dbReference>
<evidence type="ECO:0000256" key="5">
    <source>
        <dbReference type="ARBA" id="ARBA00022692"/>
    </source>
</evidence>
<dbReference type="GO" id="GO:0016740">
    <property type="term" value="F:transferase activity"/>
    <property type="evidence" value="ECO:0007669"/>
    <property type="project" value="UniProtKB-KW"/>
</dbReference>
<evidence type="ECO:0000259" key="10">
    <source>
        <dbReference type="Pfam" id="PF08019"/>
    </source>
</evidence>
<feature type="domain" description="Phosphoethanolamine transferase N-terminal" evidence="10">
    <location>
        <begin position="56"/>
        <end position="203"/>
    </location>
</feature>
<dbReference type="InterPro" id="IPR012549">
    <property type="entry name" value="EptA-like_N"/>
</dbReference>
<keyword evidence="3" id="KW-0997">Cell inner membrane</keyword>
<name>A0ABV6SWC3_9GAMM</name>
<feature type="transmembrane region" description="Helical" evidence="8">
    <location>
        <begin position="116"/>
        <end position="139"/>
    </location>
</feature>
<feature type="transmembrane region" description="Helical" evidence="8">
    <location>
        <begin position="45"/>
        <end position="68"/>
    </location>
</feature>
<evidence type="ECO:0000256" key="3">
    <source>
        <dbReference type="ARBA" id="ARBA00022519"/>
    </source>
</evidence>
<dbReference type="Pfam" id="PF00884">
    <property type="entry name" value="Sulfatase"/>
    <property type="match status" value="1"/>
</dbReference>
<comment type="caution">
    <text evidence="11">The sequence shown here is derived from an EMBL/GenBank/DDBJ whole genome shotgun (WGS) entry which is preliminary data.</text>
</comment>
<dbReference type="InterPro" id="IPR017850">
    <property type="entry name" value="Alkaline_phosphatase_core_sf"/>
</dbReference>
<dbReference type="InterPro" id="IPR058130">
    <property type="entry name" value="PEA_transf_C"/>
</dbReference>
<dbReference type="NCBIfam" id="NF028537">
    <property type="entry name" value="P_eth_NH2_trans"/>
    <property type="match status" value="1"/>
</dbReference>
<evidence type="ECO:0000256" key="1">
    <source>
        <dbReference type="ARBA" id="ARBA00004429"/>
    </source>
</evidence>
<evidence type="ECO:0000256" key="4">
    <source>
        <dbReference type="ARBA" id="ARBA00022679"/>
    </source>
</evidence>
<feature type="transmembrane region" description="Helical" evidence="8">
    <location>
        <begin position="75"/>
        <end position="96"/>
    </location>
</feature>
<dbReference type="PANTHER" id="PTHR30443:SF0">
    <property type="entry name" value="PHOSPHOETHANOLAMINE TRANSFERASE EPTA"/>
    <property type="match status" value="1"/>
</dbReference>
<dbReference type="CDD" id="cd16017">
    <property type="entry name" value="LptA"/>
    <property type="match status" value="1"/>
</dbReference>
<accession>A0ABV6SWC3</accession>
<dbReference type="InterPro" id="IPR040423">
    <property type="entry name" value="PEA_transferase"/>
</dbReference>
<organism evidence="11 12">
    <name type="scientific">Luteimonas padinae</name>
    <dbReference type="NCBI Taxonomy" id="1714359"/>
    <lineage>
        <taxon>Bacteria</taxon>
        <taxon>Pseudomonadati</taxon>
        <taxon>Pseudomonadota</taxon>
        <taxon>Gammaproteobacteria</taxon>
        <taxon>Lysobacterales</taxon>
        <taxon>Lysobacteraceae</taxon>
        <taxon>Luteimonas</taxon>
    </lineage>
</organism>
<keyword evidence="12" id="KW-1185">Reference proteome</keyword>
<proteinExistence type="predicted"/>
<evidence type="ECO:0000313" key="11">
    <source>
        <dbReference type="EMBL" id="MFC0717742.1"/>
    </source>
</evidence>
<comment type="subcellular location">
    <subcellularLocation>
        <location evidence="1">Cell inner membrane</location>
        <topology evidence="1">Multi-pass membrane protein</topology>
    </subcellularLocation>
</comment>
<dbReference type="InterPro" id="IPR000917">
    <property type="entry name" value="Sulfatase_N"/>
</dbReference>
<dbReference type="Proteomes" id="UP001589898">
    <property type="component" value="Unassembled WGS sequence"/>
</dbReference>
<evidence type="ECO:0000256" key="2">
    <source>
        <dbReference type="ARBA" id="ARBA00022475"/>
    </source>
</evidence>
<dbReference type="EMBL" id="JBHLTF010000029">
    <property type="protein sequence ID" value="MFC0717742.1"/>
    <property type="molecule type" value="Genomic_DNA"/>
</dbReference>
<dbReference type="Gene3D" id="3.40.720.10">
    <property type="entry name" value="Alkaline Phosphatase, subunit A"/>
    <property type="match status" value="1"/>
</dbReference>
<protein>
    <submittedName>
        <fullName evidence="11">Phosphoethanolamine transferase</fullName>
        <ecNumber evidence="11">2.7.-.-</ecNumber>
    </submittedName>
</protein>
<evidence type="ECO:0000313" key="12">
    <source>
        <dbReference type="Proteomes" id="UP001589898"/>
    </source>
</evidence>
<keyword evidence="2" id="KW-1003">Cell membrane</keyword>
<gene>
    <name evidence="11" type="ORF">ACFFFU_08265</name>
</gene>
<sequence>MLAWRPTLSTEALALWASLYFVLAGNVPFWRAVFATGALAGVSGALAAASLLALVFALQAFLFCVLLHGRMARPVLGVLLLAGAAANHYMTAYGVYFDTDMVRNVLHTDAFEARELLTWSLLPALVAYAGLPLLLLARVRLLRRRPARAAVVRLGVMAALALLAAGSALAGFQDLSALMRNHRELRHLITPGNVVVATATVIHGDRAAKGPRRVLGRDAVVAARPLHARPRLLVLVVGETTRAQNWGLNGYARQTTPRLAMSNVINFGDVTACGTSTEVSLPCMFSPDGRAGYDKALLDNSESLLHVLEHAGVHVLWRDNQSGCKGVCTGLEIDTMRATAAGAHCASHGCYDGILLDGLDAAIDRVPGDQVIVLHQLGNHGPAYHARTPLHLRRFRPTCDSDDLGHCSREQVVNSYDNAVLATDDLLADVITLLARRQDRDSALLYVSDHGESLGENGLYLHGLPWAIAPETQKKVPMVAWLSPGLVAARHADLSCLRASATAPASHDQLFHSVLGLFGVRTSLYHSDDDLFSGCST</sequence>
<evidence type="ECO:0000256" key="8">
    <source>
        <dbReference type="SAM" id="Phobius"/>
    </source>
</evidence>
<reference evidence="11 12" key="1">
    <citation type="submission" date="2024-09" db="EMBL/GenBank/DDBJ databases">
        <authorList>
            <person name="Sun Q."/>
            <person name="Mori K."/>
        </authorList>
    </citation>
    <scope>NUCLEOTIDE SEQUENCE [LARGE SCALE GENOMIC DNA]</scope>
    <source>
        <strain evidence="11 12">KCTC 52403</strain>
    </source>
</reference>
<dbReference type="RefSeq" id="WP_229823387.1">
    <property type="nucleotide sequence ID" value="NZ_BMZT01000007.1"/>
</dbReference>
<dbReference type="SUPFAM" id="SSF53649">
    <property type="entry name" value="Alkaline phosphatase-like"/>
    <property type="match status" value="1"/>
</dbReference>